<accession>A0A1C0TWG9</accession>
<dbReference type="SUPFAM" id="SSF53474">
    <property type="entry name" value="alpha/beta-Hydrolases"/>
    <property type="match status" value="1"/>
</dbReference>
<dbReference type="AlphaFoldDB" id="A0A1C0TWG9"/>
<feature type="domain" description="Phospholipase/carboxylesterase/thioesterase" evidence="3">
    <location>
        <begin position="479"/>
        <end position="600"/>
    </location>
</feature>
<proteinExistence type="predicted"/>
<reference evidence="5" key="1">
    <citation type="submission" date="2016-07" db="EMBL/GenBank/DDBJ databases">
        <authorList>
            <person name="Florea S."/>
            <person name="Webb J.S."/>
            <person name="Jaromczyk J."/>
            <person name="Schardl C.L."/>
        </authorList>
    </citation>
    <scope>NUCLEOTIDE SEQUENCE [LARGE SCALE GENOMIC DNA]</scope>
    <source>
        <strain evidence="5">IPB1</strain>
    </source>
</reference>
<organism evidence="4 5">
    <name type="scientific">Pseudoalteromonas luteoviolacea</name>
    <dbReference type="NCBI Taxonomy" id="43657"/>
    <lineage>
        <taxon>Bacteria</taxon>
        <taxon>Pseudomonadati</taxon>
        <taxon>Pseudomonadota</taxon>
        <taxon>Gammaproteobacteria</taxon>
        <taxon>Alteromonadales</taxon>
        <taxon>Pseudoalteromonadaceae</taxon>
        <taxon>Pseudoalteromonas</taxon>
    </lineage>
</organism>
<gene>
    <name evidence="4" type="ORF">A7985_06965</name>
</gene>
<evidence type="ECO:0000259" key="3">
    <source>
        <dbReference type="Pfam" id="PF02230"/>
    </source>
</evidence>
<dbReference type="InterPro" id="IPR003140">
    <property type="entry name" value="PLipase/COase/thioEstase"/>
</dbReference>
<feature type="chain" id="PRO_5008646525" description="Phospholipase/carboxylesterase/thioesterase domain-containing protein" evidence="2">
    <location>
        <begin position="21"/>
        <end position="640"/>
    </location>
</feature>
<protein>
    <recommendedName>
        <fullName evidence="3">Phospholipase/carboxylesterase/thioesterase domain-containing protein</fullName>
    </recommendedName>
</protein>
<dbReference type="PANTHER" id="PTHR43037">
    <property type="entry name" value="UNNAMED PRODUCT-RELATED"/>
    <property type="match status" value="1"/>
</dbReference>
<evidence type="ECO:0000313" key="4">
    <source>
        <dbReference type="EMBL" id="OCQ23675.1"/>
    </source>
</evidence>
<dbReference type="EMBL" id="MAUJ01000001">
    <property type="protein sequence ID" value="OCQ23675.1"/>
    <property type="molecule type" value="Genomic_DNA"/>
</dbReference>
<comment type="caution">
    <text evidence="4">The sequence shown here is derived from an EMBL/GenBank/DDBJ whole genome shotgun (WGS) entry which is preliminary data.</text>
</comment>
<dbReference type="InterPro" id="IPR029058">
    <property type="entry name" value="AB_hydrolase_fold"/>
</dbReference>
<evidence type="ECO:0000313" key="5">
    <source>
        <dbReference type="Proteomes" id="UP000093366"/>
    </source>
</evidence>
<dbReference type="OrthoDB" id="9764953at2"/>
<dbReference type="Pfam" id="PF02230">
    <property type="entry name" value="Abhydrolase_2"/>
    <property type="match status" value="1"/>
</dbReference>
<feature type="signal peptide" evidence="2">
    <location>
        <begin position="1"/>
        <end position="20"/>
    </location>
</feature>
<dbReference type="SUPFAM" id="SSF49344">
    <property type="entry name" value="CBD9-like"/>
    <property type="match status" value="1"/>
</dbReference>
<keyword evidence="1 2" id="KW-0732">Signal</keyword>
<dbReference type="PANTHER" id="PTHR43037:SF1">
    <property type="entry name" value="BLL1128 PROTEIN"/>
    <property type="match status" value="1"/>
</dbReference>
<dbReference type="InterPro" id="IPR050955">
    <property type="entry name" value="Plant_Biomass_Hydrol_Est"/>
</dbReference>
<evidence type="ECO:0000256" key="1">
    <source>
        <dbReference type="ARBA" id="ARBA00022729"/>
    </source>
</evidence>
<dbReference type="RefSeq" id="WP_065789689.1">
    <property type="nucleotide sequence ID" value="NZ_MAUJ01000001.1"/>
</dbReference>
<sequence>MYKILMLLTVFLAFSTSLLANTLPVITSKPVIDGHLDKSLQPINLNTFSKIYTFNNEFTEQNISANYLLALHQQGLYVFIQTDADRVRFHKRGYLYGDGFKLLIGKVTPFGMSKEYLEFAFSPTNLKEDKEFESYVSSYNGNNQHRVISNQVTLTASQLKNGTGFETFIPWQFLHPYHPASHKNLGINLYFAKGMENKSGQHVTKGFAIKADEGLWDESIEHRNLKAFNFERGAIFSEVFDGSFYFENNAVIQGQPLSGTIQSTTTKNHKKTFEISDDNYEVISTFADIPVNSGNFTLATTSLPIGTYKVTLQSTEIHHTQRVTILPEIKIQSLVDELAHLNLRASEEATLAFKINELRSRIISLKSYETAESIEKDYSEIKILLKKRAHGEQFNTVPNKTYRRAFYSLLDGQIQPYSIRLPKGYNPNIKYPLLVFLHGSGQDEQHLLQRERSNGKFIEIAPLGRDIYNAYAYQHSNIDIEEAIQDALKHYSIDENNMIIGGFSMGGYGALKVFYENPHRYKAVAVFAGHPNLANQWLDNGHFPNFEKLKYLNIFKDIPIFIYHGTKDPALEFKLIKKLAEDLNKTGALVTTSFIPNRGHIYQDANTHKLYGQWLDNIIKQQHKIETTPKVTLERLKERE</sequence>
<dbReference type="Gene3D" id="3.40.50.1820">
    <property type="entry name" value="alpha/beta hydrolase"/>
    <property type="match status" value="1"/>
</dbReference>
<name>A0A1C0TWG9_9GAMM</name>
<evidence type="ECO:0000256" key="2">
    <source>
        <dbReference type="SAM" id="SignalP"/>
    </source>
</evidence>
<dbReference type="Proteomes" id="UP000093366">
    <property type="component" value="Unassembled WGS sequence"/>
</dbReference>
<dbReference type="GO" id="GO:0016787">
    <property type="term" value="F:hydrolase activity"/>
    <property type="evidence" value="ECO:0007669"/>
    <property type="project" value="InterPro"/>
</dbReference>
<dbReference type="Gene3D" id="2.60.40.1190">
    <property type="match status" value="1"/>
</dbReference>